<dbReference type="InterPro" id="IPR035958">
    <property type="entry name" value="SecB-like_sf"/>
</dbReference>
<gene>
    <name evidence="2" type="ORF">DY114_00220</name>
</gene>
<proteinExistence type="inferred from homology"/>
<sequence length="161" mass="18578">MTNNSPIDYIDFINYNVNSFEYRRNNKLKKSIANNLRVENKFQANIYFSIKKSNEALINIKAEIGGLERQDSPFILSVDLSGAFKFSFNKGDFSDEQKYNALKEKLSTDGNNLMFPYVRTLISELTLKSNMFPSCVLPIVDFAKLLKDKGKIEYFNLDNKD</sequence>
<comment type="caution">
    <text evidence="2">The sequence shown here is derived from an EMBL/GenBank/DDBJ whole genome shotgun (WGS) entry which is preliminary data.</text>
</comment>
<name>A0ABY2YY58_9LACO</name>
<dbReference type="Gene3D" id="3.10.420.10">
    <property type="entry name" value="SecB-like"/>
    <property type="match status" value="1"/>
</dbReference>
<comment type="similarity">
    <text evidence="1">Belongs to the SecB family.</text>
</comment>
<evidence type="ECO:0000313" key="2">
    <source>
        <dbReference type="EMBL" id="TPR26158.1"/>
    </source>
</evidence>
<keyword evidence="3" id="KW-1185">Reference proteome</keyword>
<dbReference type="Proteomes" id="UP000777560">
    <property type="component" value="Unassembled WGS sequence"/>
</dbReference>
<organism evidence="2 3">
    <name type="scientific">Apilactobacillus micheneri</name>
    <dbReference type="NCBI Taxonomy" id="1899430"/>
    <lineage>
        <taxon>Bacteria</taxon>
        <taxon>Bacillati</taxon>
        <taxon>Bacillota</taxon>
        <taxon>Bacilli</taxon>
        <taxon>Lactobacillales</taxon>
        <taxon>Lactobacillaceae</taxon>
        <taxon>Apilactobacillus</taxon>
    </lineage>
</organism>
<reference evidence="2 3" key="1">
    <citation type="submission" date="2018-08" db="EMBL/GenBank/DDBJ databases">
        <title>Comparative genomics of wild bee and flower associated Lactobacillus reveals potential adaptation to the bee host.</title>
        <authorList>
            <person name="Vuong H.Q."/>
            <person name="Mcfrederick Q.S."/>
        </authorList>
    </citation>
    <scope>NUCLEOTIDE SEQUENCE [LARGE SCALE GENOMIC DNA]</scope>
    <source>
        <strain evidence="2 3">HV_13</strain>
    </source>
</reference>
<evidence type="ECO:0000313" key="3">
    <source>
        <dbReference type="Proteomes" id="UP000777560"/>
    </source>
</evidence>
<dbReference type="SUPFAM" id="SSF54611">
    <property type="entry name" value="SecB-like"/>
    <property type="match status" value="1"/>
</dbReference>
<dbReference type="Pfam" id="PF02556">
    <property type="entry name" value="SecB"/>
    <property type="match status" value="1"/>
</dbReference>
<dbReference type="EMBL" id="QUAV01000001">
    <property type="protein sequence ID" value="TPR26158.1"/>
    <property type="molecule type" value="Genomic_DNA"/>
</dbReference>
<evidence type="ECO:0000256" key="1">
    <source>
        <dbReference type="ARBA" id="ARBA00009990"/>
    </source>
</evidence>
<evidence type="ECO:0008006" key="4">
    <source>
        <dbReference type="Google" id="ProtNLM"/>
    </source>
</evidence>
<accession>A0ABY2YY58</accession>
<dbReference type="InterPro" id="IPR003708">
    <property type="entry name" value="SecB"/>
</dbReference>
<dbReference type="RefSeq" id="WP_105964129.1">
    <property type="nucleotide sequence ID" value="NZ_POSO01000002.1"/>
</dbReference>
<protein>
    <recommendedName>
        <fullName evidence="4">Preprotein translocase subunit SecB</fullName>
    </recommendedName>
</protein>